<dbReference type="GO" id="GO:0032259">
    <property type="term" value="P:methylation"/>
    <property type="evidence" value="ECO:0007669"/>
    <property type="project" value="UniProtKB-KW"/>
</dbReference>
<evidence type="ECO:0000313" key="2">
    <source>
        <dbReference type="EMBL" id="REI42641.1"/>
    </source>
</evidence>
<dbReference type="EMBL" id="QUAJ01000003">
    <property type="protein sequence ID" value="REI42641.1"/>
    <property type="molecule type" value="Genomic_DNA"/>
</dbReference>
<dbReference type="PANTHER" id="PTHR42912:SF93">
    <property type="entry name" value="N6-ADENOSINE-METHYLTRANSFERASE TMT1A"/>
    <property type="match status" value="1"/>
</dbReference>
<keyword evidence="2" id="KW-0808">Transferase</keyword>
<dbReference type="GO" id="GO:0008168">
    <property type="term" value="F:methyltransferase activity"/>
    <property type="evidence" value="ECO:0007669"/>
    <property type="project" value="UniProtKB-KW"/>
</dbReference>
<protein>
    <submittedName>
        <fullName evidence="2">Methyltransferase domain-containing protein</fullName>
    </submittedName>
</protein>
<name>A0ABX9KKU3_9FUSO</name>
<organism evidence="2 3">
    <name type="scientific">Psychrilyobacter piezotolerans</name>
    <dbReference type="NCBI Taxonomy" id="2293438"/>
    <lineage>
        <taxon>Bacteria</taxon>
        <taxon>Fusobacteriati</taxon>
        <taxon>Fusobacteriota</taxon>
        <taxon>Fusobacteriia</taxon>
        <taxon>Fusobacteriales</taxon>
        <taxon>Fusobacteriaceae</taxon>
        <taxon>Psychrilyobacter</taxon>
    </lineage>
</organism>
<comment type="caution">
    <text evidence="2">The sequence shown here is derived from an EMBL/GenBank/DDBJ whole genome shotgun (WGS) entry which is preliminary data.</text>
</comment>
<reference evidence="2 3" key="1">
    <citation type="submission" date="2018-08" db="EMBL/GenBank/DDBJ databases">
        <title>Draft genome sequence of Psychrilyobacter sp. strain SD5 isolated from Black Sea water.</title>
        <authorList>
            <person name="Yadav S."/>
            <person name="Villanueva L."/>
            <person name="Damste J.S.S."/>
        </authorList>
    </citation>
    <scope>NUCLEOTIDE SEQUENCE [LARGE SCALE GENOMIC DNA]</scope>
    <source>
        <strain evidence="2 3">SD5</strain>
    </source>
</reference>
<dbReference type="Proteomes" id="UP000263486">
    <property type="component" value="Unassembled WGS sequence"/>
</dbReference>
<evidence type="ECO:0000313" key="3">
    <source>
        <dbReference type="Proteomes" id="UP000263486"/>
    </source>
</evidence>
<dbReference type="RefSeq" id="WP_114641265.1">
    <property type="nucleotide sequence ID" value="NZ_JAACIO010000003.1"/>
</dbReference>
<dbReference type="InterPro" id="IPR029063">
    <property type="entry name" value="SAM-dependent_MTases_sf"/>
</dbReference>
<dbReference type="CDD" id="cd02440">
    <property type="entry name" value="AdoMet_MTases"/>
    <property type="match status" value="1"/>
</dbReference>
<keyword evidence="2" id="KW-0489">Methyltransferase</keyword>
<feature type="domain" description="Methyltransferase" evidence="1">
    <location>
        <begin position="39"/>
        <end position="165"/>
    </location>
</feature>
<accession>A0ABX9KKU3</accession>
<proteinExistence type="predicted"/>
<evidence type="ECO:0000259" key="1">
    <source>
        <dbReference type="Pfam" id="PF13847"/>
    </source>
</evidence>
<dbReference type="InterPro" id="IPR025714">
    <property type="entry name" value="Methyltranfer_dom"/>
</dbReference>
<dbReference type="PANTHER" id="PTHR42912">
    <property type="entry name" value="METHYLTRANSFERASE"/>
    <property type="match status" value="1"/>
</dbReference>
<gene>
    <name evidence="2" type="ORF">DYH56_02420</name>
</gene>
<dbReference type="SUPFAM" id="SSF53335">
    <property type="entry name" value="S-adenosyl-L-methionine-dependent methyltransferases"/>
    <property type="match status" value="1"/>
</dbReference>
<dbReference type="Pfam" id="PF13847">
    <property type="entry name" value="Methyltransf_31"/>
    <property type="match status" value="1"/>
</dbReference>
<dbReference type="InterPro" id="IPR050508">
    <property type="entry name" value="Methyltransf_Superfamily"/>
</dbReference>
<keyword evidence="3" id="KW-1185">Reference proteome</keyword>
<sequence>METIINYYNKYDEEPRLMRTKANTLEFETTKYLLKDYIKESDTILETGAGTGRYSFYYANEGNCVTATDLVPRHIEIMKNKALEKKMNNLTIGLANATNLEEYADESFDVVLCLGPMYHLTAMEDRENCIKENLRVLKPGGILAVAYINKHYILSNLLFEDKKFLNNSFIDKVLTKGYLSENDGFNFWTDSCYFTPREIEEFLVKFSINKLENAATDGLGRLLPEKVNNLTDQEFEIYKNYHFKSCREESLVGYSNHALYIGRKSL</sequence>
<dbReference type="Gene3D" id="3.40.50.150">
    <property type="entry name" value="Vaccinia Virus protein VP39"/>
    <property type="match status" value="1"/>
</dbReference>